<feature type="compositionally biased region" description="Low complexity" evidence="1">
    <location>
        <begin position="367"/>
        <end position="401"/>
    </location>
</feature>
<organism evidence="2 3">
    <name type="scientific">Cyanidiococcus yangmingshanensis</name>
    <dbReference type="NCBI Taxonomy" id="2690220"/>
    <lineage>
        <taxon>Eukaryota</taxon>
        <taxon>Rhodophyta</taxon>
        <taxon>Bangiophyceae</taxon>
        <taxon>Cyanidiales</taxon>
        <taxon>Cyanidiaceae</taxon>
        <taxon>Cyanidiococcus</taxon>
    </lineage>
</organism>
<dbReference type="AlphaFoldDB" id="A0A7J7IHT2"/>
<accession>A0A7J7IHT2</accession>
<feature type="compositionally biased region" description="Low complexity" evidence="1">
    <location>
        <begin position="268"/>
        <end position="282"/>
    </location>
</feature>
<dbReference type="OrthoDB" id="10552913at2759"/>
<feature type="compositionally biased region" description="Polar residues" evidence="1">
    <location>
        <begin position="317"/>
        <end position="331"/>
    </location>
</feature>
<feature type="compositionally biased region" description="Basic and acidic residues" evidence="1">
    <location>
        <begin position="11"/>
        <end position="23"/>
    </location>
</feature>
<feature type="compositionally biased region" description="Low complexity" evidence="1">
    <location>
        <begin position="332"/>
        <end position="348"/>
    </location>
</feature>
<name>A0A7J7IHT2_9RHOD</name>
<evidence type="ECO:0000256" key="1">
    <source>
        <dbReference type="SAM" id="MobiDB-lite"/>
    </source>
</evidence>
<feature type="region of interest" description="Disordered" evidence="1">
    <location>
        <begin position="254"/>
        <end position="292"/>
    </location>
</feature>
<feature type="region of interest" description="Disordered" evidence="1">
    <location>
        <begin position="315"/>
        <end position="401"/>
    </location>
</feature>
<keyword evidence="3" id="KW-1185">Reference proteome</keyword>
<evidence type="ECO:0008006" key="4">
    <source>
        <dbReference type="Google" id="ProtNLM"/>
    </source>
</evidence>
<gene>
    <name evidence="2" type="ORF">F1559_004260</name>
</gene>
<protein>
    <recommendedName>
        <fullName evidence="4">Zinc finger LSD1-type domain-containing protein</fullName>
    </recommendedName>
</protein>
<proteinExistence type="predicted"/>
<comment type="caution">
    <text evidence="2">The sequence shown here is derived from an EMBL/GenBank/DDBJ whole genome shotgun (WGS) entry which is preliminary data.</text>
</comment>
<sequence>MPSKRAGARAETPEGTRSSREQELSSSRRTGEHEEPAQRATYSMSTASPMAQRTSAATAVAGAPVAESSRSAGTTGLMPLQQVQCFVCGSHLSFQPSSAWILCPGCLTVLNLQPMLDPRAFGGHVICPGCQFMVYFPVECRRVTCAYCSLTIDVAPPQQITCAACRACLLYNAAPSSPIMCLVCQTVMRSDGQIIQSPYTSPQTSAAAAAVTPPTLMTAVATPPQAQIMPPVGPFPYQQMQPAIAPTTASLGLPQTGRIASPGRAMVSTSAEPSGPSGASARPVRRRSGAQHIAATWSGRASSLVPSAALRPAETASAISSPLATVASTEEPSTMAAGMATAAGTPSTSHPMETGVTASTTPVQRPTAAPTTTRTTSTANESASSGTSAESASSPSLARAS</sequence>
<evidence type="ECO:0000313" key="2">
    <source>
        <dbReference type="EMBL" id="KAF6002077.1"/>
    </source>
</evidence>
<dbReference type="Proteomes" id="UP000530660">
    <property type="component" value="Unassembled WGS sequence"/>
</dbReference>
<evidence type="ECO:0000313" key="3">
    <source>
        <dbReference type="Proteomes" id="UP000530660"/>
    </source>
</evidence>
<feature type="region of interest" description="Disordered" evidence="1">
    <location>
        <begin position="1"/>
        <end position="48"/>
    </location>
</feature>
<dbReference type="EMBL" id="VWRR01000012">
    <property type="protein sequence ID" value="KAF6002077.1"/>
    <property type="molecule type" value="Genomic_DNA"/>
</dbReference>
<reference evidence="2 3" key="1">
    <citation type="journal article" date="2020" name="J. Phycol.">
        <title>Comparative genome analysis reveals Cyanidiococcus gen. nov., a new extremophilic red algal genus sister to Cyanidioschyzon (Cyanidioschyzonaceae, Rhodophyta).</title>
        <authorList>
            <person name="Liu S.-L."/>
            <person name="Chiang Y.-R."/>
            <person name="Yoon H.S."/>
            <person name="Fu H.-Y."/>
        </authorList>
    </citation>
    <scope>NUCLEOTIDE SEQUENCE [LARGE SCALE GENOMIC DNA]</scope>
    <source>
        <strain evidence="2 3">THAL066</strain>
    </source>
</reference>